<accession>A0A165RI14</accession>
<sequence length="61" mass="7174">MVRKRELIASALVARILPSLQTISWSTWFAQEENGDDPLNRLTMIWIRRCDGVLHVRRAPW</sequence>
<evidence type="ECO:0000313" key="2">
    <source>
        <dbReference type="Proteomes" id="UP000076727"/>
    </source>
</evidence>
<dbReference type="AlphaFoldDB" id="A0A165RI14"/>
<keyword evidence="2" id="KW-1185">Reference proteome</keyword>
<evidence type="ECO:0000313" key="1">
    <source>
        <dbReference type="EMBL" id="KZT70779.1"/>
    </source>
</evidence>
<reference evidence="1 2" key="1">
    <citation type="journal article" date="2016" name="Mol. Biol. Evol.">
        <title>Comparative Genomics of Early-Diverging Mushroom-Forming Fungi Provides Insights into the Origins of Lignocellulose Decay Capabilities.</title>
        <authorList>
            <person name="Nagy L.G."/>
            <person name="Riley R."/>
            <person name="Tritt A."/>
            <person name="Adam C."/>
            <person name="Daum C."/>
            <person name="Floudas D."/>
            <person name="Sun H."/>
            <person name="Yadav J.S."/>
            <person name="Pangilinan J."/>
            <person name="Larsson K.H."/>
            <person name="Matsuura K."/>
            <person name="Barry K."/>
            <person name="Labutti K."/>
            <person name="Kuo R."/>
            <person name="Ohm R.A."/>
            <person name="Bhattacharya S.S."/>
            <person name="Shirouzu T."/>
            <person name="Yoshinaga Y."/>
            <person name="Martin F.M."/>
            <person name="Grigoriev I.V."/>
            <person name="Hibbett D.S."/>
        </authorList>
    </citation>
    <scope>NUCLEOTIDE SEQUENCE [LARGE SCALE GENOMIC DNA]</scope>
    <source>
        <strain evidence="1 2">L-15889</strain>
    </source>
</reference>
<dbReference type="Proteomes" id="UP000076727">
    <property type="component" value="Unassembled WGS sequence"/>
</dbReference>
<gene>
    <name evidence="1" type="ORF">DAEQUDRAFT_724914</name>
</gene>
<proteinExistence type="predicted"/>
<dbReference type="EMBL" id="KV429049">
    <property type="protein sequence ID" value="KZT70779.1"/>
    <property type="molecule type" value="Genomic_DNA"/>
</dbReference>
<name>A0A165RI14_9APHY</name>
<organism evidence="1 2">
    <name type="scientific">Daedalea quercina L-15889</name>
    <dbReference type="NCBI Taxonomy" id="1314783"/>
    <lineage>
        <taxon>Eukaryota</taxon>
        <taxon>Fungi</taxon>
        <taxon>Dikarya</taxon>
        <taxon>Basidiomycota</taxon>
        <taxon>Agaricomycotina</taxon>
        <taxon>Agaricomycetes</taxon>
        <taxon>Polyporales</taxon>
        <taxon>Fomitopsis</taxon>
    </lineage>
</organism>
<dbReference type="OrthoDB" id="3159295at2759"/>
<protein>
    <submittedName>
        <fullName evidence="1">Uncharacterized protein</fullName>
    </submittedName>
</protein>